<dbReference type="EMBL" id="NRGO01000012">
    <property type="protein sequence ID" value="PCC50136.1"/>
    <property type="molecule type" value="Genomic_DNA"/>
</dbReference>
<dbReference type="GO" id="GO:0005737">
    <property type="term" value="C:cytoplasm"/>
    <property type="evidence" value="ECO:0007669"/>
    <property type="project" value="TreeGrafter"/>
</dbReference>
<dbReference type="NCBIfam" id="TIGR00566">
    <property type="entry name" value="trpG_papA"/>
    <property type="match status" value="1"/>
</dbReference>
<dbReference type="InterPro" id="IPR005802">
    <property type="entry name" value="ADC_synth_comp_1"/>
</dbReference>
<dbReference type="EC" id="2.6.1.85" evidence="2"/>
<dbReference type="InterPro" id="IPR019999">
    <property type="entry name" value="Anth_synth_I-like"/>
</dbReference>
<keyword evidence="4" id="KW-0315">Glutamine amidotransferase</keyword>
<evidence type="ECO:0000256" key="5">
    <source>
        <dbReference type="SAM" id="MobiDB-lite"/>
    </source>
</evidence>
<dbReference type="PRINTS" id="PR00096">
    <property type="entry name" value="GATASE"/>
</dbReference>
<dbReference type="PRINTS" id="PR00099">
    <property type="entry name" value="CPSGATASE"/>
</dbReference>
<dbReference type="InterPro" id="IPR006805">
    <property type="entry name" value="Anth_synth_I_N"/>
</dbReference>
<protein>
    <recommendedName>
        <fullName evidence="2">aminodeoxychorismate synthase</fullName>
        <ecNumber evidence="2">2.6.1.85</ecNumber>
    </recommendedName>
</protein>
<dbReference type="CDD" id="cd01743">
    <property type="entry name" value="GATase1_Anthranilate_Synthase"/>
    <property type="match status" value="1"/>
</dbReference>
<proteinExistence type="inferred from homology"/>
<dbReference type="PRINTS" id="PR00097">
    <property type="entry name" value="ANTSNTHASEII"/>
</dbReference>
<organism evidence="9 10">
    <name type="scientific">Brevibacterium aurantiacum</name>
    <dbReference type="NCBI Taxonomy" id="273384"/>
    <lineage>
        <taxon>Bacteria</taxon>
        <taxon>Bacillati</taxon>
        <taxon>Actinomycetota</taxon>
        <taxon>Actinomycetes</taxon>
        <taxon>Micrococcales</taxon>
        <taxon>Brevibacteriaceae</taxon>
        <taxon>Brevibacterium</taxon>
    </lineage>
</organism>
<evidence type="ECO:0000259" key="6">
    <source>
        <dbReference type="Pfam" id="PF00117"/>
    </source>
</evidence>
<dbReference type="PANTHER" id="PTHR11236">
    <property type="entry name" value="AMINOBENZOATE/ANTHRANILATE SYNTHASE"/>
    <property type="match status" value="1"/>
</dbReference>
<dbReference type="InterPro" id="IPR017926">
    <property type="entry name" value="GATASE"/>
</dbReference>
<reference evidence="9 10" key="1">
    <citation type="journal article" date="2017" name="Elife">
        <title>Extensive horizontal gene transfer in cheese-associated bacteria.</title>
        <authorList>
            <person name="Bonham K.S."/>
            <person name="Wolfe B.E."/>
            <person name="Dutton R.J."/>
        </authorList>
    </citation>
    <scope>NUCLEOTIDE SEQUENCE [LARGE SCALE GENOMIC DNA]</scope>
    <source>
        <strain evidence="9 10">900_6</strain>
    </source>
</reference>
<dbReference type="Gene3D" id="3.40.50.880">
    <property type="match status" value="1"/>
</dbReference>
<evidence type="ECO:0000313" key="9">
    <source>
        <dbReference type="EMBL" id="PCC50136.1"/>
    </source>
</evidence>
<feature type="domain" description="Chorismate-utilising enzyme C-terminal" evidence="7">
    <location>
        <begin position="442"/>
        <end position="696"/>
    </location>
</feature>
<dbReference type="SUPFAM" id="SSF52317">
    <property type="entry name" value="Class I glutamine amidotransferase-like"/>
    <property type="match status" value="1"/>
</dbReference>
<dbReference type="InterPro" id="IPR005801">
    <property type="entry name" value="ADC_synthase"/>
</dbReference>
<dbReference type="Proteomes" id="UP000217720">
    <property type="component" value="Unassembled WGS sequence"/>
</dbReference>
<dbReference type="NCBIfam" id="TIGR00553">
    <property type="entry name" value="pabB"/>
    <property type="match status" value="1"/>
</dbReference>
<dbReference type="Pfam" id="PF00117">
    <property type="entry name" value="GATase"/>
    <property type="match status" value="1"/>
</dbReference>
<dbReference type="AlphaFoldDB" id="A0A2A3ZF10"/>
<feature type="domain" description="Glutamine amidotransferase" evidence="6">
    <location>
        <begin position="4"/>
        <end position="185"/>
    </location>
</feature>
<sequence length="740" mass="79022">MRTLLIDNYDSFTYNLYHYLTEVNGCPPVIVPNDWEGWSIGALEEFDNVVISPGPGSPDKSEDFGICAEVIATARIPILGVCLGHQGIALAHGGTVAHAPAPRHGRLSEIRNFGVDLFSGIPPTFDAVRYHSLAVTDVPEELEVTAYSDDGVIMGLRHRSLPQWGVQFHPESISTEHSLALLGNFARLTREWADEETGTSALGTLDSGTPGSVTLDRPEPVTVSLQVETFELSVPDETIFSALYGDEEEAVWLDGNHSSSASSRFTIMGAPSGPNGRVATADTSTGTIRIRHIGGAPADSAGGETTVSSGLFDWLEGELNTIDVEAPALPFDFCLGWVGYLGYELKSEVGSPNRHHSDLPDASLMFLDRAVVIDHDESKVYLLALDGLGSSPTDCETWCAQTTTAIQELASAAPMAPGGLSAGPASHAAALTATSMVARQSRKQYRDNIERVLEKITDGETYEVCLTNMLEAEGEFDTLSAYLALRAQNPTPFGVYLVSKDATILSTSPERFLRIGSDGRVESKPIKGTRPRGRTDEDDTAIKEELQFSEKDRSENLMIVDLVRHDLGATAELGSVDVDVLFGIETYATVHQMVSTVSAVLDAEHSPVACVRAAFPPGSMTGAPKLRTMSIIDELETGPRGIYSGAIGYFSINGAVDLSVVIRTLVVADGIVRYGVGGAIVALSEPDDEYAETVAKAAPLLRLFGDAVFPGAVGSLPLGRGVSDVNLDHEEPIDREGTAT</sequence>
<dbReference type="SUPFAM" id="SSF56322">
    <property type="entry name" value="ADC synthase"/>
    <property type="match status" value="1"/>
</dbReference>
<evidence type="ECO:0000256" key="3">
    <source>
        <dbReference type="ARBA" id="ARBA00022679"/>
    </source>
</evidence>
<dbReference type="Pfam" id="PF04715">
    <property type="entry name" value="Anth_synt_I_N"/>
    <property type="match status" value="1"/>
</dbReference>
<dbReference type="GO" id="GO:0046820">
    <property type="term" value="F:4-amino-4-deoxychorismate synthase activity"/>
    <property type="evidence" value="ECO:0007669"/>
    <property type="project" value="UniProtKB-EC"/>
</dbReference>
<dbReference type="InterPro" id="IPR015890">
    <property type="entry name" value="Chorismate_C"/>
</dbReference>
<evidence type="ECO:0000256" key="2">
    <source>
        <dbReference type="ARBA" id="ARBA00013139"/>
    </source>
</evidence>
<dbReference type="Gene3D" id="3.60.120.10">
    <property type="entry name" value="Anthranilate synthase"/>
    <property type="match status" value="1"/>
</dbReference>
<accession>A0A2A3ZF10</accession>
<dbReference type="GO" id="GO:0008153">
    <property type="term" value="P:4-aminobenzoate biosynthetic process"/>
    <property type="evidence" value="ECO:0007669"/>
    <property type="project" value="TreeGrafter"/>
</dbReference>
<name>A0A2A3ZF10_BREAU</name>
<dbReference type="InterPro" id="IPR006221">
    <property type="entry name" value="TrpG/PapA_dom"/>
</dbReference>
<evidence type="ECO:0000256" key="1">
    <source>
        <dbReference type="ARBA" id="ARBA00005970"/>
    </source>
</evidence>
<feature type="domain" description="Anthranilate synthase component I N-terminal" evidence="8">
    <location>
        <begin position="238"/>
        <end position="382"/>
    </location>
</feature>
<dbReference type="PANTHER" id="PTHR11236:SF18">
    <property type="entry name" value="AMINODEOXYCHORISMATE SYNTHASE"/>
    <property type="match status" value="1"/>
</dbReference>
<dbReference type="GO" id="GO:0009396">
    <property type="term" value="P:folic acid-containing compound biosynthetic process"/>
    <property type="evidence" value="ECO:0007669"/>
    <property type="project" value="InterPro"/>
</dbReference>
<comment type="caution">
    <text evidence="9">The sequence shown here is derived from an EMBL/GenBank/DDBJ whole genome shotgun (WGS) entry which is preliminary data.</text>
</comment>
<evidence type="ECO:0000313" key="10">
    <source>
        <dbReference type="Proteomes" id="UP000217720"/>
    </source>
</evidence>
<gene>
    <name evidence="9" type="primary">pabB</name>
    <name evidence="9" type="ORF">CIK62_09710</name>
</gene>
<dbReference type="Pfam" id="PF00425">
    <property type="entry name" value="Chorismate_bind"/>
    <property type="match status" value="1"/>
</dbReference>
<evidence type="ECO:0000259" key="8">
    <source>
        <dbReference type="Pfam" id="PF04715"/>
    </source>
</evidence>
<dbReference type="GO" id="GO:0000162">
    <property type="term" value="P:L-tryptophan biosynthetic process"/>
    <property type="evidence" value="ECO:0007669"/>
    <property type="project" value="TreeGrafter"/>
</dbReference>
<dbReference type="InterPro" id="IPR029062">
    <property type="entry name" value="Class_I_gatase-like"/>
</dbReference>
<feature type="region of interest" description="Disordered" evidence="5">
    <location>
        <begin position="518"/>
        <end position="538"/>
    </location>
</feature>
<evidence type="ECO:0000259" key="7">
    <source>
        <dbReference type="Pfam" id="PF00425"/>
    </source>
</evidence>
<comment type="similarity">
    <text evidence="1">In the C-terminal section; belongs to the anthranilate synthase component I family.</text>
</comment>
<keyword evidence="3" id="KW-0808">Transferase</keyword>
<evidence type="ECO:0000256" key="4">
    <source>
        <dbReference type="ARBA" id="ARBA00022962"/>
    </source>
</evidence>
<dbReference type="PROSITE" id="PS51273">
    <property type="entry name" value="GATASE_TYPE_1"/>
    <property type="match status" value="1"/>
</dbReference>